<evidence type="ECO:0000313" key="3">
    <source>
        <dbReference type="Proteomes" id="UP001259572"/>
    </source>
</evidence>
<evidence type="ECO:0000313" key="2">
    <source>
        <dbReference type="EMBL" id="MDT9598227.1"/>
    </source>
</evidence>
<evidence type="ECO:0000259" key="1">
    <source>
        <dbReference type="SMART" id="SM00460"/>
    </source>
</evidence>
<dbReference type="Pfam" id="PF01841">
    <property type="entry name" value="Transglut_core"/>
    <property type="match status" value="1"/>
</dbReference>
<proteinExistence type="predicted"/>
<gene>
    <name evidence="2" type="ORF">RQX22_04585</name>
</gene>
<dbReference type="PANTHER" id="PTHR33490">
    <property type="entry name" value="BLR5614 PROTEIN-RELATED"/>
    <property type="match status" value="1"/>
</dbReference>
<accession>A0ABU3Q4J4</accession>
<dbReference type="Gene3D" id="2.60.40.2250">
    <property type="match status" value="1"/>
</dbReference>
<comment type="caution">
    <text evidence="2">The sequence shown here is derived from an EMBL/GenBank/DDBJ whole genome shotgun (WGS) entry which is preliminary data.</text>
</comment>
<organism evidence="2 3">
    <name type="scientific">Sphingosinicella rhizophila</name>
    <dbReference type="NCBI Taxonomy" id="3050082"/>
    <lineage>
        <taxon>Bacteria</taxon>
        <taxon>Pseudomonadati</taxon>
        <taxon>Pseudomonadota</taxon>
        <taxon>Alphaproteobacteria</taxon>
        <taxon>Sphingomonadales</taxon>
        <taxon>Sphingosinicellaceae</taxon>
        <taxon>Sphingosinicella</taxon>
    </lineage>
</organism>
<dbReference type="SMART" id="SM00460">
    <property type="entry name" value="TGc"/>
    <property type="match status" value="1"/>
</dbReference>
<dbReference type="Gene3D" id="3.10.620.30">
    <property type="match status" value="1"/>
</dbReference>
<dbReference type="PANTHER" id="PTHR33490:SF12">
    <property type="entry name" value="BLL5557 PROTEIN"/>
    <property type="match status" value="1"/>
</dbReference>
<keyword evidence="3" id="KW-1185">Reference proteome</keyword>
<dbReference type="RefSeq" id="WP_315724084.1">
    <property type="nucleotide sequence ID" value="NZ_JAVUPU010000002.1"/>
</dbReference>
<feature type="domain" description="Transglutaminase-like" evidence="1">
    <location>
        <begin position="158"/>
        <end position="218"/>
    </location>
</feature>
<dbReference type="InterPro" id="IPR002931">
    <property type="entry name" value="Transglutaminase-like"/>
</dbReference>
<reference evidence="2 3" key="1">
    <citation type="submission" date="2023-05" db="EMBL/GenBank/DDBJ databases">
        <authorList>
            <person name="Guo Y."/>
        </authorList>
    </citation>
    <scope>NUCLEOTIDE SEQUENCE [LARGE SCALE GENOMIC DNA]</scope>
    <source>
        <strain evidence="2 3">GR2756</strain>
    </source>
</reference>
<protein>
    <submittedName>
        <fullName evidence="2">Transglutaminase family protein</fullName>
    </submittedName>
</protein>
<dbReference type="Proteomes" id="UP001259572">
    <property type="component" value="Unassembled WGS sequence"/>
</dbReference>
<sequence length="264" mass="29271">MRLSLEANLDYDFPEPADVLLAVEIAQMADQHLVEDRLTVTTATPLAPVEGLHGIGRRTWTRGEGRFLVHYRGIVDVDRRAPDLSGCAMIPLHDLPGDAIEYLLPSRYCRPDKFKSFAVELFGELEGGAKVTAMADWIRDNMRYVPGSSDERTTAEDSFLTREGICRDYAHVLIGFARALDIPARMVSAYAWKLEPPDFHAVVEVYLDDCWHLVDPTGLAPIEGLVRIGVGRDAADISFMTIFGSANLVSQRVQVERIGGSNPD</sequence>
<dbReference type="InterPro" id="IPR038765">
    <property type="entry name" value="Papain-like_cys_pep_sf"/>
</dbReference>
<dbReference type="EMBL" id="JAVUPU010000002">
    <property type="protein sequence ID" value="MDT9598227.1"/>
    <property type="molecule type" value="Genomic_DNA"/>
</dbReference>
<dbReference type="SUPFAM" id="SSF54001">
    <property type="entry name" value="Cysteine proteinases"/>
    <property type="match status" value="1"/>
</dbReference>
<name>A0ABU3Q4J4_9SPHN</name>